<evidence type="ECO:0000256" key="3">
    <source>
        <dbReference type="HAMAP-Rule" id="MF_01074"/>
    </source>
</evidence>
<dbReference type="RefSeq" id="WP_250859069.1">
    <property type="nucleotide sequence ID" value="NZ_JAGSOJ010000002.1"/>
</dbReference>
<proteinExistence type="inferred from homology"/>
<evidence type="ECO:0000313" key="4">
    <source>
        <dbReference type="EMBL" id="MCM1990023.1"/>
    </source>
</evidence>
<protein>
    <recommendedName>
        <fullName evidence="3">Pyridinium-3,5-bisthiocarboxylic acid mononucleotide nickel insertion protein</fullName>
        <shortName evidence="3">P2TMN nickel insertion protein</shortName>
        <ecNumber evidence="3">4.99.1.12</ecNumber>
    </recommendedName>
    <alternativeName>
        <fullName evidence="3">Nickel-pincer cofactor biosynthesis protein LarC</fullName>
    </alternativeName>
</protein>
<reference evidence="4" key="2">
    <citation type="submission" date="2021-04" db="EMBL/GenBank/DDBJ databases">
        <authorList>
            <person name="Dong X."/>
        </authorList>
    </citation>
    <scope>NUCLEOTIDE SEQUENCE</scope>
    <source>
        <strain evidence="4">ZWT</strain>
    </source>
</reference>
<evidence type="ECO:0000313" key="5">
    <source>
        <dbReference type="Proteomes" id="UP001056429"/>
    </source>
</evidence>
<dbReference type="HAMAP" id="MF_01074">
    <property type="entry name" value="LarC"/>
    <property type="match status" value="1"/>
</dbReference>
<dbReference type="EMBL" id="JAGSOJ010000002">
    <property type="protein sequence ID" value="MCM1990023.1"/>
    <property type="molecule type" value="Genomic_DNA"/>
</dbReference>
<comment type="similarity">
    <text evidence="3">Belongs to the LarC family.</text>
</comment>
<evidence type="ECO:0000256" key="2">
    <source>
        <dbReference type="ARBA" id="ARBA00023239"/>
    </source>
</evidence>
<dbReference type="GO" id="GO:0051604">
    <property type="term" value="P:protein maturation"/>
    <property type="evidence" value="ECO:0007669"/>
    <property type="project" value="UniProtKB-UniRule"/>
</dbReference>
<keyword evidence="5" id="KW-1185">Reference proteome</keyword>
<dbReference type="Pfam" id="PF01969">
    <property type="entry name" value="Ni_insertion"/>
    <property type="match status" value="1"/>
</dbReference>
<dbReference type="EC" id="4.99.1.12" evidence="3"/>
<dbReference type="Gene3D" id="3.10.20.300">
    <property type="entry name" value="mk0293 like domain"/>
    <property type="match status" value="1"/>
</dbReference>
<dbReference type="PANTHER" id="PTHR36566">
    <property type="entry name" value="NICKEL INSERTION PROTEIN-RELATED"/>
    <property type="match status" value="1"/>
</dbReference>
<comment type="caution">
    <text evidence="4">The sequence shown here is derived from an EMBL/GenBank/DDBJ whole genome shotgun (WGS) entry which is preliminary data.</text>
</comment>
<dbReference type="Proteomes" id="UP001056429">
    <property type="component" value="Unassembled WGS sequence"/>
</dbReference>
<name>A0A9J6NZP9_9CLOT</name>
<evidence type="ECO:0000256" key="1">
    <source>
        <dbReference type="ARBA" id="ARBA00022596"/>
    </source>
</evidence>
<dbReference type="AlphaFoldDB" id="A0A9J6NZP9"/>
<sequence>MKILYYDCFSGVSGDMNLGALVDIGVPKELLLSEIKKLNIDGISIEFSKKDKLGIYGTKVDVIYEEGHVHRNINDIREILDKSELSETIKKRAMKMFILIGEAEGKVHNKSLEEIHFHEVGAIDSIVDVVGAAICLEYLDIDEIWCSTVQLGGGFVKCAHGTIPVPAPAVCEILKDVPVKSGLVQFETSTPTGAAIIKGNVDKFTDTPDFKIVKTGYGVGTRDMDIPNVLRVYIGEASKGENKEKFIMNRELMIECNIDDMKAERFEFIMEKIFEIGAKDVFMENIIMKKSRPGVKLGVLCDENISEDVIKFIFKNTTSLGIRKYFVDKVMMKRKFQEIMTPWGAVTVKGALIGDEVIKFKGEYDDIKKIVQEHGISFNEVEEYIIKNI</sequence>
<gene>
    <name evidence="3 4" type="primary">larC</name>
    <name evidence="4" type="ORF">KDK92_09735</name>
</gene>
<comment type="catalytic activity">
    <reaction evidence="3">
        <text>Ni(II)-pyridinium-3,5-bisthiocarboxylate mononucleotide = pyridinium-3,5-bisthiocarboxylate mononucleotide + Ni(2+)</text>
        <dbReference type="Rhea" id="RHEA:54784"/>
        <dbReference type="ChEBI" id="CHEBI:49786"/>
        <dbReference type="ChEBI" id="CHEBI:137372"/>
        <dbReference type="ChEBI" id="CHEBI:137373"/>
        <dbReference type="EC" id="4.99.1.12"/>
    </reaction>
</comment>
<dbReference type="Gene3D" id="3.30.70.1380">
    <property type="entry name" value="Transcriptional regulatory protein pf0864 domain like"/>
    <property type="match status" value="1"/>
</dbReference>
<dbReference type="GO" id="GO:0016829">
    <property type="term" value="F:lyase activity"/>
    <property type="evidence" value="ECO:0007669"/>
    <property type="project" value="UniProtKB-UniRule"/>
</dbReference>
<comment type="function">
    <text evidence="3">Involved in the biosynthesis of a nickel-pincer cofactor ((SCS)Ni(II) pincer complex). Binds Ni(2+), and functions in nickel delivery to pyridinium-3,5-bisthiocarboxylic acid mononucleotide (P2TMN), to form the mature cofactor. Is thus probably required for the activation of nickel-pincer cofactor-dependent enzymes.</text>
</comment>
<organism evidence="4 5">
    <name type="scientific">Oceanirhabdus seepicola</name>
    <dbReference type="NCBI Taxonomy" id="2828781"/>
    <lineage>
        <taxon>Bacteria</taxon>
        <taxon>Bacillati</taxon>
        <taxon>Bacillota</taxon>
        <taxon>Clostridia</taxon>
        <taxon>Eubacteriales</taxon>
        <taxon>Clostridiaceae</taxon>
        <taxon>Oceanirhabdus</taxon>
    </lineage>
</organism>
<keyword evidence="2 3" id="KW-0456">Lyase</keyword>
<dbReference type="PANTHER" id="PTHR36566:SF1">
    <property type="entry name" value="PYRIDINIUM-3,5-BISTHIOCARBOXYLIC ACID MONONUCLEOTIDE NICKEL INSERTION PROTEIN"/>
    <property type="match status" value="1"/>
</dbReference>
<keyword evidence="1 3" id="KW-0533">Nickel</keyword>
<dbReference type="GO" id="GO:0016151">
    <property type="term" value="F:nickel cation binding"/>
    <property type="evidence" value="ECO:0007669"/>
    <property type="project" value="UniProtKB-UniRule"/>
</dbReference>
<accession>A0A9J6NZP9</accession>
<reference evidence="4" key="1">
    <citation type="journal article" date="2021" name="mSystems">
        <title>Bacteria and Archaea Synergistically Convert Glycine Betaine to Biogenic Methane in the Formosa Cold Seep of the South China Sea.</title>
        <authorList>
            <person name="Li L."/>
            <person name="Zhang W."/>
            <person name="Zhang S."/>
            <person name="Song L."/>
            <person name="Sun Q."/>
            <person name="Zhang H."/>
            <person name="Xiang H."/>
            <person name="Dong X."/>
        </authorList>
    </citation>
    <scope>NUCLEOTIDE SEQUENCE</scope>
    <source>
        <strain evidence="4">ZWT</strain>
    </source>
</reference>
<dbReference type="InterPro" id="IPR002822">
    <property type="entry name" value="Ni_insertion"/>
</dbReference>
<dbReference type="NCBIfam" id="TIGR00299">
    <property type="entry name" value="nickel pincer cofactor biosynthesis protein LarC"/>
    <property type="match status" value="1"/>
</dbReference>